<protein>
    <submittedName>
        <fullName evidence="1">Uncharacterized protein</fullName>
    </submittedName>
</protein>
<dbReference type="AlphaFoldDB" id="A0A7W3FIS4"/>
<name>A0A7W3FIS4_9GAMM</name>
<dbReference type="EMBL" id="JACGXS010000001">
    <property type="protein sequence ID" value="MBA8680260.1"/>
    <property type="molecule type" value="Genomic_DNA"/>
</dbReference>
<organism evidence="1 2">
    <name type="scientific">Stenotrophomonas tumulicola</name>
    <dbReference type="NCBI Taxonomy" id="1685415"/>
    <lineage>
        <taxon>Bacteria</taxon>
        <taxon>Pseudomonadati</taxon>
        <taxon>Pseudomonadota</taxon>
        <taxon>Gammaproteobacteria</taxon>
        <taxon>Lysobacterales</taxon>
        <taxon>Lysobacteraceae</taxon>
        <taxon>Stenotrophomonas</taxon>
    </lineage>
</organism>
<sequence>MEAGPWNAGHVQGIAVDRQRGHVYYSFTRLLAKYDFDGRLLATLDGWHGHFGDLDFNPDDGRLYGSLEYGDAQAFYIAVVDTTRMDRVGMDASAPGVLSTVLLPEVGQDFSADLDGDGQATPGAHSADHRYGSSGIDGVAFGPAFGRTDGPRLLTVAYGIYANNDRSDNDHQVLLQYDIGQWASLARPLDETALHHSAAGAPHGKYFVRTGNTTYGVQNLAYDTHGQRWLLGTYKGRKPTFPNYTLFAVEAHAQPRRGDLVGVQARDQPGWEQGLLLPLADIGLQDPASGIRGWHQKADVGLQPLGDGLFYLATNLRRGNLHSARVDLVRWTGAADAPFAAVGEPVP</sequence>
<accession>A0A7W3FIS4</accession>
<comment type="caution">
    <text evidence="1">The sequence shown here is derived from an EMBL/GenBank/DDBJ whole genome shotgun (WGS) entry which is preliminary data.</text>
</comment>
<dbReference type="Proteomes" id="UP000547058">
    <property type="component" value="Unassembled WGS sequence"/>
</dbReference>
<evidence type="ECO:0000313" key="2">
    <source>
        <dbReference type="Proteomes" id="UP000547058"/>
    </source>
</evidence>
<dbReference type="SUPFAM" id="SSF50952">
    <property type="entry name" value="Soluble quinoprotein glucose dehydrogenase"/>
    <property type="match status" value="1"/>
</dbReference>
<reference evidence="1 2" key="1">
    <citation type="submission" date="2020-08" db="EMBL/GenBank/DDBJ databases">
        <title>Stenotrophomonas tumulicola JCM 30961.</title>
        <authorList>
            <person name="Deng Y."/>
        </authorList>
    </citation>
    <scope>NUCLEOTIDE SEQUENCE [LARGE SCALE GENOMIC DNA]</scope>
    <source>
        <strain evidence="1 2">JCM 30961</strain>
    </source>
</reference>
<proteinExistence type="predicted"/>
<keyword evidence="2" id="KW-1185">Reference proteome</keyword>
<dbReference type="InterPro" id="IPR011041">
    <property type="entry name" value="Quinoprot_gluc/sorb_DH_b-prop"/>
</dbReference>
<evidence type="ECO:0000313" key="1">
    <source>
        <dbReference type="EMBL" id="MBA8680260.1"/>
    </source>
</evidence>
<gene>
    <name evidence="1" type="ORF">H4O11_00345</name>
</gene>